<dbReference type="InterPro" id="IPR047755">
    <property type="entry name" value="OrtA"/>
</dbReference>
<gene>
    <name evidence="1" type="ORF">HF295_00045</name>
</gene>
<evidence type="ECO:0000313" key="2">
    <source>
        <dbReference type="Proteomes" id="UP000512167"/>
    </source>
</evidence>
<dbReference type="AlphaFoldDB" id="A0A7L6MZB8"/>
<dbReference type="NCBIfam" id="NF040739">
    <property type="entry name" value="ornith_OrtA"/>
    <property type="match status" value="1"/>
</dbReference>
<sequence length="101" mass="11681">MIKKDTWVQIKKVILKSEERAGNLPEETKKVPLIMWVKGFLLKEAELNDEVQIKTLTGRIESGTLIEVNPAYMHTYGKFMPEILRIDDIVKSTLFGDDHHE</sequence>
<protein>
    <submittedName>
        <fullName evidence="1">2-amino-4-ketopentanoate thiolase</fullName>
    </submittedName>
</protein>
<dbReference type="RefSeq" id="WP_312031796.1">
    <property type="nucleotide sequence ID" value="NZ_CP051151.1"/>
</dbReference>
<evidence type="ECO:0000313" key="1">
    <source>
        <dbReference type="EMBL" id="QLY39330.1"/>
    </source>
</evidence>
<name>A0A7L6MZB8_9MOLU</name>
<proteinExistence type="predicted"/>
<dbReference type="EMBL" id="CP051151">
    <property type="protein sequence ID" value="QLY39330.1"/>
    <property type="molecule type" value="Genomic_DNA"/>
</dbReference>
<accession>A0A7L6MZB8</accession>
<dbReference type="KEGG" id="tbk:HF295_00045"/>
<organism evidence="1 2">
    <name type="scientific">Hujiaoplasma nucleasis</name>
    <dbReference type="NCBI Taxonomy" id="2725268"/>
    <lineage>
        <taxon>Bacteria</taxon>
        <taxon>Bacillati</taxon>
        <taxon>Mycoplasmatota</taxon>
        <taxon>Mollicutes</taxon>
        <taxon>Candidatus Izemoplasmatales</taxon>
        <taxon>Hujiaoplasmataceae</taxon>
        <taxon>Hujiaoplasma</taxon>
    </lineage>
</organism>
<keyword evidence="2" id="KW-1185">Reference proteome</keyword>
<reference evidence="1 2" key="1">
    <citation type="submission" date="2020-04" db="EMBL/GenBank/DDBJ databases">
        <authorList>
            <person name="Zheng R.K."/>
            <person name="Sun C.M."/>
        </authorList>
    </citation>
    <scope>NUCLEOTIDE SEQUENCE [LARGE SCALE GENOMIC DNA]</scope>
    <source>
        <strain evidence="2">zrk29</strain>
    </source>
</reference>
<dbReference type="Proteomes" id="UP000512167">
    <property type="component" value="Chromosome"/>
</dbReference>
<dbReference type="Pfam" id="PF22010">
    <property type="entry name" value="OrtA"/>
    <property type="match status" value="1"/>
</dbReference>